<dbReference type="Gene3D" id="3.40.50.150">
    <property type="entry name" value="Vaccinia Virus protein VP39"/>
    <property type="match status" value="1"/>
</dbReference>
<dbReference type="GO" id="GO:0070475">
    <property type="term" value="P:rRNA base methylation"/>
    <property type="evidence" value="ECO:0007669"/>
    <property type="project" value="TreeGrafter"/>
</dbReference>
<dbReference type="PROSITE" id="PS51687">
    <property type="entry name" value="SAM_MT_RNA_M5U"/>
    <property type="match status" value="1"/>
</dbReference>
<proteinExistence type="inferred from homology"/>
<evidence type="ECO:0000256" key="1">
    <source>
        <dbReference type="ARBA" id="ARBA00022603"/>
    </source>
</evidence>
<dbReference type="PATRIC" id="fig|137591.25.peg.91"/>
<dbReference type="InterPro" id="IPR010280">
    <property type="entry name" value="U5_MeTrfase_fam"/>
</dbReference>
<dbReference type="STRING" id="137591.AO080_02350"/>
<dbReference type="PANTHER" id="PTHR11061">
    <property type="entry name" value="RNA M5U METHYLTRANSFERASE"/>
    <property type="match status" value="1"/>
</dbReference>
<dbReference type="EC" id="2.1.1.189" evidence="8"/>
<gene>
    <name evidence="8" type="primary">rlmCD_1</name>
    <name evidence="8" type="ORF">QX99_00093</name>
</gene>
<dbReference type="Gene3D" id="2.40.50.140">
    <property type="entry name" value="Nucleic acid-binding proteins"/>
    <property type="match status" value="1"/>
</dbReference>
<dbReference type="SUPFAM" id="SSF53335">
    <property type="entry name" value="S-adenosyl-L-methionine-dependent methyltransferases"/>
    <property type="match status" value="1"/>
</dbReference>
<evidence type="ECO:0000256" key="6">
    <source>
        <dbReference type="SAM" id="MobiDB-lite"/>
    </source>
</evidence>
<dbReference type="Gene3D" id="2.40.50.1070">
    <property type="match status" value="1"/>
</dbReference>
<keyword evidence="3 4" id="KW-0949">S-adenosyl-L-methionine</keyword>
<dbReference type="Pfam" id="PF01938">
    <property type="entry name" value="TRAM"/>
    <property type="match status" value="1"/>
</dbReference>
<dbReference type="AlphaFoldDB" id="A0A0D1LW12"/>
<dbReference type="InterPro" id="IPR002792">
    <property type="entry name" value="TRAM_dom"/>
</dbReference>
<dbReference type="FunFam" id="2.40.50.1070:FF:000003">
    <property type="entry name" value="23S rRNA (Uracil-5-)-methyltransferase RumA"/>
    <property type="match status" value="1"/>
</dbReference>
<reference evidence="8" key="1">
    <citation type="journal article" date="2015" name="Microbiology (Mosc.)">
        <title>Genomics of the Weissella cibaria species with an examination of its metabolic traits.</title>
        <authorList>
            <person name="Lynch K.M."/>
            <person name="Lucid A."/>
            <person name="Arendt E.K."/>
            <person name="Sleator R.D."/>
            <person name="Lucey B."/>
            <person name="Coffey A."/>
        </authorList>
    </citation>
    <scope>NUCLEOTIDE SEQUENCE [LARGE SCALE GENOMIC DNA]</scope>
    <source>
        <strain evidence="8">MG1</strain>
    </source>
</reference>
<feature type="region of interest" description="Disordered" evidence="6">
    <location>
        <begin position="1"/>
        <end position="43"/>
    </location>
</feature>
<feature type="binding site" evidence="4">
    <location>
        <position position="356"/>
    </location>
    <ligand>
        <name>S-adenosyl-L-methionine</name>
        <dbReference type="ChEBI" id="CHEBI:59789"/>
    </ligand>
</feature>
<feature type="active site" description="Nucleophile" evidence="4">
    <location>
        <position position="452"/>
    </location>
</feature>
<keyword evidence="9" id="KW-1185">Reference proteome</keyword>
<comment type="caution">
    <text evidence="8">The sequence shown here is derived from an EMBL/GenBank/DDBJ whole genome shotgun (WGS) entry which is preliminary data.</text>
</comment>
<protein>
    <submittedName>
        <fullName evidence="8">RlmCD_1 protein</fullName>
        <ecNumber evidence="8">2.1.1.189</ecNumber>
    </submittedName>
</protein>
<comment type="similarity">
    <text evidence="4">Belongs to the class I-like SAM-binding methyltransferase superfamily. RNA M5U methyltransferase family.</text>
</comment>
<name>A0A0D1LW12_9LACO</name>
<dbReference type="GO" id="GO:0070041">
    <property type="term" value="F:rRNA (uridine-C5-)-methyltransferase activity"/>
    <property type="evidence" value="ECO:0007669"/>
    <property type="project" value="TreeGrafter"/>
</dbReference>
<dbReference type="EMBL" id="JWHU01000001">
    <property type="protein sequence ID" value="KIU22589.1"/>
    <property type="molecule type" value="Genomic_DNA"/>
</dbReference>
<evidence type="ECO:0000313" key="8">
    <source>
        <dbReference type="EMBL" id="KIU22589.1"/>
    </source>
</evidence>
<feature type="binding site" evidence="4">
    <location>
        <position position="425"/>
    </location>
    <ligand>
        <name>S-adenosyl-L-methionine</name>
        <dbReference type="ChEBI" id="CHEBI:59789"/>
    </ligand>
</feature>
<organism evidence="8 9">
    <name type="scientific">Weissella cibaria</name>
    <dbReference type="NCBI Taxonomy" id="137591"/>
    <lineage>
        <taxon>Bacteria</taxon>
        <taxon>Bacillati</taxon>
        <taxon>Bacillota</taxon>
        <taxon>Bacilli</taxon>
        <taxon>Lactobacillales</taxon>
        <taxon>Lactobacillaceae</taxon>
        <taxon>Weissella</taxon>
    </lineage>
</organism>
<dbReference type="NCBIfam" id="TIGR00479">
    <property type="entry name" value="rumA"/>
    <property type="match status" value="1"/>
</dbReference>
<feature type="active site" evidence="5">
    <location>
        <position position="452"/>
    </location>
</feature>
<dbReference type="InterPro" id="IPR030390">
    <property type="entry name" value="MeTrfase_TrmA_AS"/>
</dbReference>
<dbReference type="Proteomes" id="UP000032287">
    <property type="component" value="Unassembled WGS sequence"/>
</dbReference>
<dbReference type="SUPFAM" id="SSF50249">
    <property type="entry name" value="Nucleic acid-binding proteins"/>
    <property type="match status" value="1"/>
</dbReference>
<evidence type="ECO:0000259" key="7">
    <source>
        <dbReference type="PROSITE" id="PS50926"/>
    </source>
</evidence>
<dbReference type="RefSeq" id="WP_043708643.1">
    <property type="nucleotide sequence ID" value="NZ_CP116385.1"/>
</dbReference>
<dbReference type="PANTHER" id="PTHR11061:SF45">
    <property type="match status" value="1"/>
</dbReference>
<evidence type="ECO:0000313" key="9">
    <source>
        <dbReference type="Proteomes" id="UP000032287"/>
    </source>
</evidence>
<dbReference type="InterPro" id="IPR012340">
    <property type="entry name" value="NA-bd_OB-fold"/>
</dbReference>
<feature type="binding site" evidence="4">
    <location>
        <position position="327"/>
    </location>
    <ligand>
        <name>S-adenosyl-L-methionine</name>
        <dbReference type="ChEBI" id="CHEBI:59789"/>
    </ligand>
</feature>
<sequence>MAEEKKRRPYQGKPGKGGNNQNRGKFVPRGTRGPRRDNRTQQNVEVNVGDKLLITIKRLGINGEGIGYYKRKITFIPGALPDEVVDVVVTNVTEKFIEARIRKIKQRSPQRVEPVDNQEVGGFELEHLAYDGQLEFKRDVIRQALEKYKPEGYEQFDLRPTIGMDEPDGYRNKAQFPVREVNGQLAVGMYKRNSHDLVDLPKVSTQHPATLKVVRKVRDILADMEMPIYNERKNSGIVKTLIARVSETTGDVQLTIVTNGKYLPSADELIARINQELPEVVSVHQNINSDKTSLVWGEDTKLLWGSEYITETINGKTFKLSPRAFLQLNPRQTQRLYNEAISALDLTQADKLIDAYSGVGTIGITLADHAGEVRGMDTVPEAIDDANENALDNGVKNAAYYTGAAEDLIPRWANEGWVADALVVDPPRTGLDEELRLTILDTQPDKFVYVSCNASTLARDLVDLTRVYNVEYIQSIDMFPQTARWEGIVKFTKKTK</sequence>
<dbReference type="eggNOG" id="COG2265">
    <property type="taxonomic scope" value="Bacteria"/>
</dbReference>
<dbReference type="InterPro" id="IPR029063">
    <property type="entry name" value="SAM-dependent_MTases_sf"/>
</dbReference>
<dbReference type="Pfam" id="PF05958">
    <property type="entry name" value="tRNA_U5-meth_tr"/>
    <property type="match status" value="1"/>
</dbReference>
<keyword evidence="1 4" id="KW-0489">Methyltransferase</keyword>
<evidence type="ECO:0000256" key="2">
    <source>
        <dbReference type="ARBA" id="ARBA00022679"/>
    </source>
</evidence>
<feature type="domain" description="TRAM" evidence="7">
    <location>
        <begin position="45"/>
        <end position="103"/>
    </location>
</feature>
<dbReference type="PROSITE" id="PS50926">
    <property type="entry name" value="TRAM"/>
    <property type="match status" value="1"/>
</dbReference>
<accession>A0A0D1LW12</accession>
<evidence type="ECO:0000256" key="3">
    <source>
        <dbReference type="ARBA" id="ARBA00022691"/>
    </source>
</evidence>
<feature type="binding site" evidence="4">
    <location>
        <position position="377"/>
    </location>
    <ligand>
        <name>S-adenosyl-L-methionine</name>
        <dbReference type="ChEBI" id="CHEBI:59789"/>
    </ligand>
</feature>
<evidence type="ECO:0000256" key="4">
    <source>
        <dbReference type="PROSITE-ProRule" id="PRU01024"/>
    </source>
</evidence>
<evidence type="ECO:0000256" key="5">
    <source>
        <dbReference type="PROSITE-ProRule" id="PRU10015"/>
    </source>
</evidence>
<dbReference type="PROSITE" id="PS01230">
    <property type="entry name" value="TRMA_1"/>
    <property type="match status" value="1"/>
</dbReference>
<keyword evidence="2 4" id="KW-0808">Transferase</keyword>